<dbReference type="eggNOG" id="arCOG04753">
    <property type="taxonomic scope" value="Archaea"/>
</dbReference>
<keyword evidence="4 6" id="KW-0267">Excision nuclease</keyword>
<dbReference type="InterPro" id="IPR050066">
    <property type="entry name" value="UvrABC_protein_C"/>
</dbReference>
<dbReference type="InterPro" id="IPR003583">
    <property type="entry name" value="Hlx-hairpin-Hlx_DNA-bd_motif"/>
</dbReference>
<reference evidence="10 11" key="1">
    <citation type="journal article" date="2013" name="PLoS ONE">
        <title>Assembly-driven community genomics of a hypersaline microbial ecosystem.</title>
        <authorList>
            <person name="Podell S."/>
            <person name="Ugalde J.A."/>
            <person name="Narasingarao P."/>
            <person name="Banfield J.F."/>
            <person name="Heidelberg K.B."/>
            <person name="Allen E.E."/>
        </authorList>
    </citation>
    <scope>NUCLEOTIDE SEQUENCE [LARGE SCALE GENOMIC DNA]</scope>
    <source>
        <strain evidence="11">J07HQW2</strain>
    </source>
</reference>
<dbReference type="Gene3D" id="3.40.1440.10">
    <property type="entry name" value="GIY-YIG endonuclease"/>
    <property type="match status" value="1"/>
</dbReference>
<dbReference type="PROSITE" id="PS50165">
    <property type="entry name" value="UVRC"/>
    <property type="match status" value="1"/>
</dbReference>
<dbReference type="NCBIfam" id="NF011262">
    <property type="entry name" value="PRK14668.1"/>
    <property type="match status" value="1"/>
</dbReference>
<evidence type="ECO:0000313" key="11">
    <source>
        <dbReference type="Proteomes" id="UP000030710"/>
    </source>
</evidence>
<evidence type="ECO:0000256" key="1">
    <source>
        <dbReference type="ARBA" id="ARBA00022490"/>
    </source>
</evidence>
<dbReference type="Pfam" id="PF14520">
    <property type="entry name" value="HHH_5"/>
    <property type="match status" value="1"/>
</dbReference>
<dbReference type="InterPro" id="IPR010994">
    <property type="entry name" value="RuvA_2-like"/>
</dbReference>
<evidence type="ECO:0000256" key="6">
    <source>
        <dbReference type="HAMAP-Rule" id="MF_00203"/>
    </source>
</evidence>
<evidence type="ECO:0000259" key="9">
    <source>
        <dbReference type="PROSITE" id="PS50165"/>
    </source>
</evidence>
<dbReference type="SUPFAM" id="SSF47781">
    <property type="entry name" value="RuvA domain 2-like"/>
    <property type="match status" value="1"/>
</dbReference>
<dbReference type="HOGENOM" id="CLU_014841_3_1_2"/>
<dbReference type="InterPro" id="IPR036876">
    <property type="entry name" value="UVR_dom_sf"/>
</dbReference>
<accession>U1PQ54</accession>
<dbReference type="SUPFAM" id="SSF46600">
    <property type="entry name" value="C-terminal UvrC-binding domain of UvrB"/>
    <property type="match status" value="1"/>
</dbReference>
<dbReference type="PANTHER" id="PTHR30562">
    <property type="entry name" value="UVRC/OXIDOREDUCTASE"/>
    <property type="match status" value="1"/>
</dbReference>
<comment type="similarity">
    <text evidence="6">Belongs to the UvrC family.</text>
</comment>
<dbReference type="GO" id="GO:0003677">
    <property type="term" value="F:DNA binding"/>
    <property type="evidence" value="ECO:0007669"/>
    <property type="project" value="UniProtKB-UniRule"/>
</dbReference>
<dbReference type="FunFam" id="3.40.1440.10:FF:000001">
    <property type="entry name" value="UvrABC system protein C"/>
    <property type="match status" value="1"/>
</dbReference>
<evidence type="ECO:0000313" key="10">
    <source>
        <dbReference type="EMBL" id="ERG95872.1"/>
    </source>
</evidence>
<evidence type="ECO:0000256" key="2">
    <source>
        <dbReference type="ARBA" id="ARBA00022763"/>
    </source>
</evidence>
<evidence type="ECO:0000256" key="5">
    <source>
        <dbReference type="ARBA" id="ARBA00023204"/>
    </source>
</evidence>
<dbReference type="InterPro" id="IPR004791">
    <property type="entry name" value="UvrC"/>
</dbReference>
<comment type="subcellular location">
    <subcellularLocation>
        <location evidence="6">Cytoplasm</location>
    </subcellularLocation>
</comment>
<dbReference type="GO" id="GO:0009432">
    <property type="term" value="P:SOS response"/>
    <property type="evidence" value="ECO:0007669"/>
    <property type="project" value="UniProtKB-UniRule"/>
</dbReference>
<dbReference type="SMART" id="SM00278">
    <property type="entry name" value="HhH1"/>
    <property type="match status" value="2"/>
</dbReference>
<dbReference type="EMBL" id="KE356561">
    <property type="protein sequence ID" value="ERG95872.1"/>
    <property type="molecule type" value="Genomic_DNA"/>
</dbReference>
<feature type="domain" description="GIY-YIG" evidence="8">
    <location>
        <begin position="15"/>
        <end position="90"/>
    </location>
</feature>
<evidence type="ECO:0000259" key="7">
    <source>
        <dbReference type="PROSITE" id="PS50151"/>
    </source>
</evidence>
<organism evidence="10 11">
    <name type="scientific">Haloquadratum walsbyi J07HQW2</name>
    <dbReference type="NCBI Taxonomy" id="1238425"/>
    <lineage>
        <taxon>Archaea</taxon>
        <taxon>Methanobacteriati</taxon>
        <taxon>Methanobacteriota</taxon>
        <taxon>Stenosarchaea group</taxon>
        <taxon>Halobacteria</taxon>
        <taxon>Halobacteriales</taxon>
        <taxon>Haloferacaceae</taxon>
        <taxon>Haloquadratum</taxon>
    </lineage>
</organism>
<evidence type="ECO:0000259" key="8">
    <source>
        <dbReference type="PROSITE" id="PS50164"/>
    </source>
</evidence>
<dbReference type="Gene3D" id="4.10.860.10">
    <property type="entry name" value="UVR domain"/>
    <property type="match status" value="1"/>
</dbReference>
<dbReference type="Pfam" id="PF02151">
    <property type="entry name" value="UVR"/>
    <property type="match status" value="1"/>
</dbReference>
<keyword evidence="1 6" id="KW-0963">Cytoplasm</keyword>
<dbReference type="InterPro" id="IPR001943">
    <property type="entry name" value="UVR_dom"/>
</dbReference>
<feature type="domain" description="UVR" evidence="7">
    <location>
        <begin position="198"/>
        <end position="233"/>
    </location>
</feature>
<comment type="subunit">
    <text evidence="6">Interacts with UvrB in an incision complex.</text>
</comment>
<feature type="domain" description="UvrC family homology region profile" evidence="9">
    <location>
        <begin position="260"/>
        <end position="471"/>
    </location>
</feature>
<dbReference type="CDD" id="cd10434">
    <property type="entry name" value="GIY-YIG_UvrC_Cho"/>
    <property type="match status" value="1"/>
</dbReference>
<dbReference type="GO" id="GO:0005737">
    <property type="term" value="C:cytoplasm"/>
    <property type="evidence" value="ECO:0007669"/>
    <property type="project" value="UniProtKB-SubCell"/>
</dbReference>
<dbReference type="PROSITE" id="PS50164">
    <property type="entry name" value="GIY_YIG"/>
    <property type="match status" value="1"/>
</dbReference>
<keyword evidence="6" id="KW-0742">SOS response</keyword>
<dbReference type="InterPro" id="IPR038476">
    <property type="entry name" value="UvrC_RNase_H_dom_sf"/>
</dbReference>
<dbReference type="SMART" id="SM00465">
    <property type="entry name" value="GIYc"/>
    <property type="match status" value="1"/>
</dbReference>
<dbReference type="GO" id="GO:0009381">
    <property type="term" value="F:excinuclease ABC activity"/>
    <property type="evidence" value="ECO:0007669"/>
    <property type="project" value="UniProtKB-UniRule"/>
</dbReference>
<dbReference type="PANTHER" id="PTHR30562:SF1">
    <property type="entry name" value="UVRABC SYSTEM PROTEIN C"/>
    <property type="match status" value="1"/>
</dbReference>
<sequence length="585" mass="64688">MKQRELRERAAELPAEPGVYQFLEDDTVRYVGKALELCDRVRSYADPRSERIRQMVARADDIDIALTETETQALLLEANLIKRHQPRYNVRLKDDKSYPLVQLTNHSIPRIEVTRDPAPDATVFGPYTEVKRLETAVKALREVYGLRGCSDHKYKNRDRPCLDYEVGLCAAPCTDEIDTAAYQSAVESAVQFFEGETGILSDPLRREMQAAATAEEFERAANIRDRLTVIESFHGGGEAAVSTENTDHGVDTTSERAVDVLGVSIEGTTATVARLHSDNGQLVDRSQHRLDAPTGEDRASAVLTAFLTQYYAERSLPDAILCSEHPGDNDVREWLTAEGVNVRVPGTGRESTLIDLALKNARSGSVHENESAALADALGLSSITRIEGFDVSHSQGRAVVGSNVCFVDGSATTDAYRRKRLTDNNDDYARMQELLTWRAKRAREGRDERPDPDLIVIDGGKGQLRAANEALETTGWDISTIALAKADELVVAPDGVHDWNADAPQLHLLQRVRDEAHRFAVQYHQSIRDDIHTVLNDVPGVGEQTQQALLRRFGSVENVRSASRDALCDVPGIGRQTADTIANRL</sequence>
<dbReference type="InterPro" id="IPR000305">
    <property type="entry name" value="GIY-YIG_endonuc"/>
</dbReference>
<dbReference type="Gene3D" id="1.10.150.20">
    <property type="entry name" value="5' to 3' exonuclease, C-terminal subdomain"/>
    <property type="match status" value="1"/>
</dbReference>
<dbReference type="PROSITE" id="PS50151">
    <property type="entry name" value="UVR"/>
    <property type="match status" value="1"/>
</dbReference>
<protein>
    <recommendedName>
        <fullName evidence="6">UvrABC system protein C</fullName>
        <shortName evidence="6">Protein UvrC</shortName>
    </recommendedName>
    <alternativeName>
        <fullName evidence="6">Excinuclease ABC subunit C</fullName>
    </alternativeName>
</protein>
<dbReference type="GO" id="GO:0009380">
    <property type="term" value="C:excinuclease repair complex"/>
    <property type="evidence" value="ECO:0007669"/>
    <property type="project" value="InterPro"/>
</dbReference>
<evidence type="ECO:0000256" key="3">
    <source>
        <dbReference type="ARBA" id="ARBA00022769"/>
    </source>
</evidence>
<dbReference type="Proteomes" id="UP000030710">
    <property type="component" value="Unassembled WGS sequence"/>
</dbReference>
<keyword evidence="2 6" id="KW-0227">DNA damage</keyword>
<keyword evidence="5 6" id="KW-0234">DNA repair</keyword>
<dbReference type="SUPFAM" id="SSF82771">
    <property type="entry name" value="GIY-YIG endonuclease"/>
    <property type="match status" value="1"/>
</dbReference>
<dbReference type="HAMAP" id="MF_00203">
    <property type="entry name" value="UvrC"/>
    <property type="match status" value="1"/>
</dbReference>
<name>U1PQ54_9EURY</name>
<gene>
    <name evidence="6" type="primary">uvrC</name>
    <name evidence="10" type="ORF">J07HQW2_02332</name>
</gene>
<dbReference type="InterPro" id="IPR001162">
    <property type="entry name" value="UvrC_RNase_H_dom"/>
</dbReference>
<dbReference type="Gene3D" id="3.30.420.340">
    <property type="entry name" value="UvrC, RNAse H endonuclease domain"/>
    <property type="match status" value="1"/>
</dbReference>
<dbReference type="GO" id="GO:0006289">
    <property type="term" value="P:nucleotide-excision repair"/>
    <property type="evidence" value="ECO:0007669"/>
    <property type="project" value="UniProtKB-UniRule"/>
</dbReference>
<dbReference type="InterPro" id="IPR035901">
    <property type="entry name" value="GIY-YIG_endonuc_sf"/>
</dbReference>
<comment type="function">
    <text evidence="6">The UvrABC repair system catalyzes the recognition and processing of DNA lesions. UvrC both incises the 5' and 3' sides of the lesion. The N-terminal half is responsible for the 3' incision and the C-terminal half is responsible for the 5' incision.</text>
</comment>
<keyword evidence="3 6" id="KW-0228">DNA excision</keyword>
<dbReference type="AlphaFoldDB" id="U1PQ54"/>
<dbReference type="Pfam" id="PF08459">
    <property type="entry name" value="UvrC_RNaseH_dom"/>
    <property type="match status" value="1"/>
</dbReference>
<dbReference type="Pfam" id="PF22920">
    <property type="entry name" value="UvrC_RNaseH"/>
    <property type="match status" value="1"/>
</dbReference>
<dbReference type="RefSeq" id="WP_021055344.1">
    <property type="nucleotide sequence ID" value="NZ_KE356561.1"/>
</dbReference>
<evidence type="ECO:0000256" key="4">
    <source>
        <dbReference type="ARBA" id="ARBA00022881"/>
    </source>
</evidence>
<proteinExistence type="inferred from homology"/>
<dbReference type="InterPro" id="IPR047296">
    <property type="entry name" value="GIY-YIG_UvrC_Cho"/>
</dbReference>
<dbReference type="NCBIfam" id="TIGR00194">
    <property type="entry name" value="uvrC"/>
    <property type="match status" value="1"/>
</dbReference>
<dbReference type="STRING" id="1238425.J07HQW2_02332"/>